<dbReference type="NCBIfam" id="NF004638">
    <property type="entry name" value="PRK05988.1"/>
    <property type="match status" value="1"/>
</dbReference>
<dbReference type="SUPFAM" id="SSF52833">
    <property type="entry name" value="Thioredoxin-like"/>
    <property type="match status" value="1"/>
</dbReference>
<reference evidence="10 11" key="1">
    <citation type="submission" date="2023-10" db="EMBL/GenBank/DDBJ databases">
        <title>Glaciecola aquimarina strain GGW-M5 nov., isolated from a coastal seawater.</title>
        <authorList>
            <person name="Bayburt H."/>
            <person name="Kim J.M."/>
            <person name="Choi B.J."/>
            <person name="Jeon C.O."/>
        </authorList>
    </citation>
    <scope>NUCLEOTIDE SEQUENCE [LARGE SCALE GENOMIC DNA]</scope>
    <source>
        <strain evidence="10 11">KCTC 32108</strain>
    </source>
</reference>
<dbReference type="Gene3D" id="1.10.10.1590">
    <property type="entry name" value="NADH-quinone oxidoreductase subunit E"/>
    <property type="match status" value="1"/>
</dbReference>
<comment type="cofactor">
    <cofactor evidence="9">
        <name>[2Fe-2S] cluster</name>
        <dbReference type="ChEBI" id="CHEBI:190135"/>
    </cofactor>
</comment>
<comment type="similarity">
    <text evidence="1">Belongs to the complex I 24 kDa subunit family.</text>
</comment>
<gene>
    <name evidence="10" type="ORF">RS130_03725</name>
</gene>
<dbReference type="Proteomes" id="UP001247805">
    <property type="component" value="Unassembled WGS sequence"/>
</dbReference>
<proteinExistence type="inferred from homology"/>
<comment type="caution">
    <text evidence="10">The sequence shown here is derived from an EMBL/GenBank/DDBJ whole genome shotgun (WGS) entry which is preliminary data.</text>
</comment>
<sequence length="163" mass="18006">MSDVSNWDPVAVSEIIDSLRDVAGALLPILHAIQDSQGYIPEDSVAMIASALHQTSAEIHGVISFYHHFRTAKPGNHIVQICRAEACQARGARVLEHHAKTSLKLDYHGTTADQEFTLEPVYCLGNCTNGPNVQIDDEIIARVSPEKFDQLLDQKTTYIVELK</sequence>
<organism evidence="10 11">
    <name type="scientific">Paraglaciecola aquimarina</name>
    <dbReference type="NCBI Taxonomy" id="1235557"/>
    <lineage>
        <taxon>Bacteria</taxon>
        <taxon>Pseudomonadati</taxon>
        <taxon>Pseudomonadota</taxon>
        <taxon>Gammaproteobacteria</taxon>
        <taxon>Alteromonadales</taxon>
        <taxon>Alteromonadaceae</taxon>
        <taxon>Paraglaciecola</taxon>
    </lineage>
</organism>
<dbReference type="InterPro" id="IPR002023">
    <property type="entry name" value="NuoE-like"/>
</dbReference>
<evidence type="ECO:0000256" key="7">
    <source>
        <dbReference type="ARBA" id="ARBA00031580"/>
    </source>
</evidence>
<evidence type="ECO:0000256" key="4">
    <source>
        <dbReference type="ARBA" id="ARBA00022723"/>
    </source>
</evidence>
<keyword evidence="3" id="KW-0001">2Fe-2S</keyword>
<keyword evidence="4" id="KW-0479">Metal-binding</keyword>
<dbReference type="Gene3D" id="3.40.30.10">
    <property type="entry name" value="Glutaredoxin"/>
    <property type="match status" value="1"/>
</dbReference>
<accession>A0ABU3ST20</accession>
<dbReference type="PROSITE" id="PS01099">
    <property type="entry name" value="COMPLEX1_24K"/>
    <property type="match status" value="1"/>
</dbReference>
<dbReference type="PANTHER" id="PTHR10371:SF3">
    <property type="entry name" value="NADH DEHYDROGENASE [UBIQUINONE] FLAVOPROTEIN 2, MITOCHONDRIAL"/>
    <property type="match status" value="1"/>
</dbReference>
<dbReference type="PANTHER" id="PTHR10371">
    <property type="entry name" value="NADH DEHYDROGENASE UBIQUINONE FLAVOPROTEIN 2, MITOCHONDRIAL"/>
    <property type="match status" value="1"/>
</dbReference>
<evidence type="ECO:0000256" key="3">
    <source>
        <dbReference type="ARBA" id="ARBA00022714"/>
    </source>
</evidence>
<keyword evidence="5" id="KW-0408">Iron</keyword>
<evidence type="ECO:0000256" key="6">
    <source>
        <dbReference type="ARBA" id="ARBA00023014"/>
    </source>
</evidence>
<keyword evidence="11" id="KW-1185">Reference proteome</keyword>
<dbReference type="PIRSF" id="PIRSF000216">
    <property type="entry name" value="NADH_DH_24kDa"/>
    <property type="match status" value="1"/>
</dbReference>
<evidence type="ECO:0000256" key="1">
    <source>
        <dbReference type="ARBA" id="ARBA00010643"/>
    </source>
</evidence>
<protein>
    <recommendedName>
        <fullName evidence="2">NADH-quinone oxidoreductase subunit E</fullName>
    </recommendedName>
    <alternativeName>
        <fullName evidence="7">NADH dehydrogenase I subunit E</fullName>
    </alternativeName>
    <alternativeName>
        <fullName evidence="8">NDH-1 subunit E</fullName>
    </alternativeName>
</protein>
<dbReference type="InterPro" id="IPR036249">
    <property type="entry name" value="Thioredoxin-like_sf"/>
</dbReference>
<dbReference type="CDD" id="cd03081">
    <property type="entry name" value="TRX_Fd_NuoE_FDH_gamma"/>
    <property type="match status" value="1"/>
</dbReference>
<evidence type="ECO:0000313" key="10">
    <source>
        <dbReference type="EMBL" id="MDU0353158.1"/>
    </source>
</evidence>
<evidence type="ECO:0000256" key="9">
    <source>
        <dbReference type="ARBA" id="ARBA00034078"/>
    </source>
</evidence>
<dbReference type="EMBL" id="JAWDIO010000002">
    <property type="protein sequence ID" value="MDU0353158.1"/>
    <property type="molecule type" value="Genomic_DNA"/>
</dbReference>
<evidence type="ECO:0000256" key="2">
    <source>
        <dbReference type="ARBA" id="ARBA00019898"/>
    </source>
</evidence>
<evidence type="ECO:0000256" key="5">
    <source>
        <dbReference type="ARBA" id="ARBA00023004"/>
    </source>
</evidence>
<dbReference type="InterPro" id="IPR041921">
    <property type="entry name" value="NuoE_N"/>
</dbReference>
<dbReference type="RefSeq" id="WP_316024850.1">
    <property type="nucleotide sequence ID" value="NZ_JAWDIO010000002.1"/>
</dbReference>
<keyword evidence="6" id="KW-0411">Iron-sulfur</keyword>
<evidence type="ECO:0000256" key="8">
    <source>
        <dbReference type="ARBA" id="ARBA00032788"/>
    </source>
</evidence>
<name>A0ABU3ST20_9ALTE</name>
<dbReference type="Pfam" id="PF01257">
    <property type="entry name" value="2Fe-2S_thioredx"/>
    <property type="match status" value="1"/>
</dbReference>
<evidence type="ECO:0000313" key="11">
    <source>
        <dbReference type="Proteomes" id="UP001247805"/>
    </source>
</evidence>